<gene>
    <name evidence="2" type="ORF">BJ981_003046</name>
</gene>
<dbReference type="RefSeq" id="WP_221314709.1">
    <property type="nucleotide sequence ID" value="NZ_BOOS01000036.1"/>
</dbReference>
<evidence type="ECO:0000313" key="3">
    <source>
        <dbReference type="Proteomes" id="UP000588112"/>
    </source>
</evidence>
<name>A0A7W8Z4Q6_9ACTN</name>
<reference evidence="2 3" key="1">
    <citation type="submission" date="2020-08" db="EMBL/GenBank/DDBJ databases">
        <title>Sequencing the genomes of 1000 actinobacteria strains.</title>
        <authorList>
            <person name="Klenk H.-P."/>
        </authorList>
    </citation>
    <scope>NUCLEOTIDE SEQUENCE [LARGE SCALE GENOMIC DNA]</scope>
    <source>
        <strain evidence="2 3">DSM 45790</strain>
    </source>
</reference>
<accession>A0A7W8Z4Q6</accession>
<dbReference type="NCBIfam" id="NF040603">
    <property type="entry name" value="choice_anch_P"/>
    <property type="match status" value="1"/>
</dbReference>
<sequence length="581" mass="59447">MRLSRVRGLRGRAPGTRRGAPAAFAALVLSATTIVLLPPGAAQAHSPARALAAPKAPRVVFAENFENGQDGTPTLVTGYTGPAPVAQAYTADPVFLANCNGWIVSRRAPDAVPPATGCGGWWGSVKQLAGTLGKWAGGDPETNHAVTAYTHADPGAGKTQLQAAKPVAIGAPNRFLTFSVDVAEVNCYANHAKLGFYLLDGARAVPTFTTPIEPCVDASTVVDGIAVGTYTGNGPVLFDGSTVGLRLVNFQGSGYGNDHAYDNVRVLDVTPQLDVDYSPASAEVGKPVTLTFTVTNTSELAVKKGWSFTERLPAGLVPTGTKPVTTCADATVTPSAGQIKVTGTLPKGTASCTAKVEVTAARAGTYETCAADLTAHAGVLLPECARVRFVPPVLVFDAHAYGVKASTPPVGIPPLAPSDISCTIKPGEDKNTLAGAPIPGVGSLAVLSTRASGVVDAAGLRTASASATTARLDLLRGVITADEIVATAKAADDDTGKVTATGEVRLTNLRINGRQVVDPQVNLTIDVPRVAKVIVNEQVPGPGGRGVTVNAIHVRTLAGVEVIVSHARASLTVPGQTCPII</sequence>
<dbReference type="InterPro" id="IPR057693">
    <property type="entry name" value="DUF7933"/>
</dbReference>
<organism evidence="2 3">
    <name type="scientific">Sphaerisporangium krabiense</name>
    <dbReference type="NCBI Taxonomy" id="763782"/>
    <lineage>
        <taxon>Bacteria</taxon>
        <taxon>Bacillati</taxon>
        <taxon>Actinomycetota</taxon>
        <taxon>Actinomycetes</taxon>
        <taxon>Streptosporangiales</taxon>
        <taxon>Streptosporangiaceae</taxon>
        <taxon>Sphaerisporangium</taxon>
    </lineage>
</organism>
<protein>
    <submittedName>
        <fullName evidence="2">Putative repeat protein (TIGR01451 family)</fullName>
    </submittedName>
</protein>
<dbReference type="EMBL" id="JACHBR010000001">
    <property type="protein sequence ID" value="MBB5627347.1"/>
    <property type="molecule type" value="Genomic_DNA"/>
</dbReference>
<evidence type="ECO:0000313" key="2">
    <source>
        <dbReference type="EMBL" id="MBB5627347.1"/>
    </source>
</evidence>
<feature type="domain" description="DUF7933" evidence="1">
    <location>
        <begin position="271"/>
        <end position="378"/>
    </location>
</feature>
<keyword evidence="3" id="KW-1185">Reference proteome</keyword>
<dbReference type="AlphaFoldDB" id="A0A7W8Z4Q6"/>
<dbReference type="Proteomes" id="UP000588112">
    <property type="component" value="Unassembled WGS sequence"/>
</dbReference>
<dbReference type="Pfam" id="PF25564">
    <property type="entry name" value="DUF7933"/>
    <property type="match status" value="1"/>
</dbReference>
<evidence type="ECO:0000259" key="1">
    <source>
        <dbReference type="Pfam" id="PF25564"/>
    </source>
</evidence>
<comment type="caution">
    <text evidence="2">The sequence shown here is derived from an EMBL/GenBank/DDBJ whole genome shotgun (WGS) entry which is preliminary data.</text>
</comment>
<proteinExistence type="predicted"/>